<evidence type="ECO:0000256" key="2">
    <source>
        <dbReference type="ARBA" id="ARBA00023125"/>
    </source>
</evidence>
<comment type="caution">
    <text evidence="7">The sequence shown here is derived from an EMBL/GenBank/DDBJ whole genome shotgun (WGS) entry which is preliminary data.</text>
</comment>
<dbReference type="SUPFAM" id="SSF46689">
    <property type="entry name" value="Homeodomain-like"/>
    <property type="match status" value="1"/>
</dbReference>
<dbReference type="PANTHER" id="PTHR30055">
    <property type="entry name" value="HTH-TYPE TRANSCRIPTIONAL REGULATOR RUTR"/>
    <property type="match status" value="1"/>
</dbReference>
<dbReference type="GO" id="GO:0000976">
    <property type="term" value="F:transcription cis-regulatory region binding"/>
    <property type="evidence" value="ECO:0007669"/>
    <property type="project" value="TreeGrafter"/>
</dbReference>
<feature type="region of interest" description="Disordered" evidence="5">
    <location>
        <begin position="1"/>
        <end position="22"/>
    </location>
</feature>
<keyword evidence="2 4" id="KW-0238">DNA-binding</keyword>
<evidence type="ECO:0000313" key="7">
    <source>
        <dbReference type="EMBL" id="GHC78353.1"/>
    </source>
</evidence>
<dbReference type="InterPro" id="IPR001647">
    <property type="entry name" value="HTH_TetR"/>
</dbReference>
<organism evidence="7 8">
    <name type="scientific">Streptomyces finlayi</name>
    <dbReference type="NCBI Taxonomy" id="67296"/>
    <lineage>
        <taxon>Bacteria</taxon>
        <taxon>Bacillati</taxon>
        <taxon>Actinomycetota</taxon>
        <taxon>Actinomycetes</taxon>
        <taxon>Kitasatosporales</taxon>
        <taxon>Streptomycetaceae</taxon>
        <taxon>Streptomyces</taxon>
    </lineage>
</organism>
<dbReference type="InterPro" id="IPR050109">
    <property type="entry name" value="HTH-type_TetR-like_transc_reg"/>
</dbReference>
<evidence type="ECO:0000313" key="8">
    <source>
        <dbReference type="Proteomes" id="UP000638353"/>
    </source>
</evidence>
<name>A0A919C755_9ACTN</name>
<protein>
    <submittedName>
        <fullName evidence="7">TetR family transcriptional regulator</fullName>
    </submittedName>
</protein>
<dbReference type="PANTHER" id="PTHR30055:SF234">
    <property type="entry name" value="HTH-TYPE TRANSCRIPTIONAL REGULATOR BETI"/>
    <property type="match status" value="1"/>
</dbReference>
<keyword evidence="1" id="KW-0805">Transcription regulation</keyword>
<evidence type="ECO:0000256" key="5">
    <source>
        <dbReference type="SAM" id="MobiDB-lite"/>
    </source>
</evidence>
<feature type="domain" description="HTH tetR-type" evidence="6">
    <location>
        <begin position="29"/>
        <end position="89"/>
    </location>
</feature>
<dbReference type="Proteomes" id="UP000638353">
    <property type="component" value="Unassembled WGS sequence"/>
</dbReference>
<evidence type="ECO:0000256" key="3">
    <source>
        <dbReference type="ARBA" id="ARBA00023163"/>
    </source>
</evidence>
<dbReference type="PROSITE" id="PS50977">
    <property type="entry name" value="HTH_TETR_2"/>
    <property type="match status" value="1"/>
</dbReference>
<keyword evidence="3" id="KW-0804">Transcription</keyword>
<dbReference type="Gene3D" id="1.10.10.60">
    <property type="entry name" value="Homeodomain-like"/>
    <property type="match status" value="1"/>
</dbReference>
<dbReference type="Pfam" id="PF00440">
    <property type="entry name" value="TetR_N"/>
    <property type="match status" value="1"/>
</dbReference>
<dbReference type="InterPro" id="IPR041347">
    <property type="entry name" value="MftR_C"/>
</dbReference>
<evidence type="ECO:0000259" key="6">
    <source>
        <dbReference type="PROSITE" id="PS50977"/>
    </source>
</evidence>
<dbReference type="EMBL" id="BMVC01000001">
    <property type="protein sequence ID" value="GHC78353.1"/>
    <property type="molecule type" value="Genomic_DNA"/>
</dbReference>
<feature type="DNA-binding region" description="H-T-H motif" evidence="4">
    <location>
        <begin position="52"/>
        <end position="71"/>
    </location>
</feature>
<evidence type="ECO:0000256" key="4">
    <source>
        <dbReference type="PROSITE-ProRule" id="PRU00335"/>
    </source>
</evidence>
<dbReference type="InterPro" id="IPR009057">
    <property type="entry name" value="Homeodomain-like_sf"/>
</dbReference>
<dbReference type="Gene3D" id="1.10.357.10">
    <property type="entry name" value="Tetracycline Repressor, domain 2"/>
    <property type="match status" value="1"/>
</dbReference>
<evidence type="ECO:0000256" key="1">
    <source>
        <dbReference type="ARBA" id="ARBA00023015"/>
    </source>
</evidence>
<reference evidence="7" key="1">
    <citation type="journal article" date="2014" name="Int. J. Syst. Evol. Microbiol.">
        <title>Complete genome sequence of Corynebacterium casei LMG S-19264T (=DSM 44701T), isolated from a smear-ripened cheese.</title>
        <authorList>
            <consortium name="US DOE Joint Genome Institute (JGI-PGF)"/>
            <person name="Walter F."/>
            <person name="Albersmeier A."/>
            <person name="Kalinowski J."/>
            <person name="Ruckert C."/>
        </authorList>
    </citation>
    <scope>NUCLEOTIDE SEQUENCE</scope>
    <source>
        <strain evidence="7">JCM 4637</strain>
    </source>
</reference>
<dbReference type="AlphaFoldDB" id="A0A919C755"/>
<dbReference type="GO" id="GO:0003700">
    <property type="term" value="F:DNA-binding transcription factor activity"/>
    <property type="evidence" value="ECO:0007669"/>
    <property type="project" value="TreeGrafter"/>
</dbReference>
<accession>A0A919C755</accession>
<sequence length="218" mass="24525">MADNDAMAAPHTPPVTSDTRPGLRERKKIKTRLEIRRATFRLVSAQGWEATTVDQIAEEAEVSPSTVIRYFPVKEDIVLPDEYDPVMEGALRQRPADEPLLESVRAVVTEAMRRSLDEEPDEVLLRTRLMLEVPAVRARIVESVGVTSRMLCRVIAERTGRDAGELEVRIFATGLLAAVLETTLYWAERGQRDDLVGLIDRMLRTFEGGLTRIDRLDG</sequence>
<reference evidence="7" key="2">
    <citation type="submission" date="2020-09" db="EMBL/GenBank/DDBJ databases">
        <authorList>
            <person name="Sun Q."/>
            <person name="Ohkuma M."/>
        </authorList>
    </citation>
    <scope>NUCLEOTIDE SEQUENCE</scope>
    <source>
        <strain evidence="7">JCM 4637</strain>
    </source>
</reference>
<gene>
    <name evidence="7" type="ORF">GCM10010334_03510</name>
</gene>
<dbReference type="Pfam" id="PF17754">
    <property type="entry name" value="TetR_C_14"/>
    <property type="match status" value="1"/>
</dbReference>
<proteinExistence type="predicted"/>